<reference evidence="7" key="1">
    <citation type="journal article" date="2013" name="Science">
        <title>The Amborella genome and the evolution of flowering plants.</title>
        <authorList>
            <consortium name="Amborella Genome Project"/>
        </authorList>
    </citation>
    <scope>NUCLEOTIDE SEQUENCE [LARGE SCALE GENOMIC DNA]</scope>
</reference>
<keyword evidence="2" id="KW-0804">Transcription</keyword>
<evidence type="ECO:0000256" key="2">
    <source>
        <dbReference type="ARBA" id="ARBA00022472"/>
    </source>
</evidence>
<dbReference type="GO" id="GO:0009658">
    <property type="term" value="P:chloroplast organization"/>
    <property type="evidence" value="ECO:0000318"/>
    <property type="project" value="GO_Central"/>
</dbReference>
<dbReference type="HOGENOM" id="CLU_021017_1_1_1"/>
<dbReference type="EMBL" id="KI392980">
    <property type="protein sequence ID" value="ERN09577.1"/>
    <property type="molecule type" value="Genomic_DNA"/>
</dbReference>
<accession>W1PHU6</accession>
<evidence type="ECO:0000256" key="5">
    <source>
        <dbReference type="SAM" id="Phobius"/>
    </source>
</evidence>
<keyword evidence="3" id="KW-0809">Transit peptide</keyword>
<dbReference type="PANTHER" id="PTHR13068:SF103">
    <property type="entry name" value="MITOCHONDRIAL TRANSCRIPTION TERMINATION FACTOR FAMILY PROTEIN"/>
    <property type="match status" value="1"/>
</dbReference>
<organism evidence="6 7">
    <name type="scientific">Amborella trichopoda</name>
    <dbReference type="NCBI Taxonomy" id="13333"/>
    <lineage>
        <taxon>Eukaryota</taxon>
        <taxon>Viridiplantae</taxon>
        <taxon>Streptophyta</taxon>
        <taxon>Embryophyta</taxon>
        <taxon>Tracheophyta</taxon>
        <taxon>Spermatophyta</taxon>
        <taxon>Magnoliopsida</taxon>
        <taxon>Amborellales</taxon>
        <taxon>Amborellaceae</taxon>
        <taxon>Amborella</taxon>
    </lineage>
</organism>
<feature type="region of interest" description="Disordered" evidence="4">
    <location>
        <begin position="118"/>
        <end position="141"/>
    </location>
</feature>
<dbReference type="Gene3D" id="1.25.70.10">
    <property type="entry name" value="Transcription termination factor 3, mitochondrial"/>
    <property type="match status" value="2"/>
</dbReference>
<dbReference type="Gramene" id="ERN09577">
    <property type="protein sequence ID" value="ERN09577"/>
    <property type="gene ID" value="AMTR_s00029p00163040"/>
</dbReference>
<dbReference type="GO" id="GO:0006353">
    <property type="term" value="P:DNA-templated transcription termination"/>
    <property type="evidence" value="ECO:0007669"/>
    <property type="project" value="UniProtKB-KW"/>
</dbReference>
<keyword evidence="5" id="KW-0812">Transmembrane</keyword>
<dbReference type="GO" id="GO:0009507">
    <property type="term" value="C:chloroplast"/>
    <property type="evidence" value="ECO:0000318"/>
    <property type="project" value="GO_Central"/>
</dbReference>
<sequence>MQACELFIDGKKSLYYYIFTLAAIVPQFVMTHCSHSLKKAAHKVCTVLLQPKNRTFSTNLLDETLTRNFQECPTLSPNLLARMLTLNFQKKPICPQNPLYKNLALNLQSNPFLHRPRAVHSSADSIPEETPSTSAHSGPRISRFARKEAEDALLDYLHFTRCLSFTDAEHISKNSPTSIHYLLSKVVNKQEIGRSIARFLRYHPINEFEPLFESLGLKPCEFASLLPRGLMFLSDDQLLLDNLHVLCKYGVLHSEIGNMYKEEREIFRHEDGVLLSKLKACEELGFSQTTVVKIVASCPSLLVGNVNEEFSRLIVEIEGLGIEKDWVGGCLSPKNKYNWKRMWRLLSLLERMGFKKGELAEVIEKHPNFFFEGSGENMYILIALSMKLGFHINDIMSLIWNFRRDSSPNLVKNFWHAIHFLYGARLKVGDIVRLVHSHPRVLSSCTLKRPKSVKQQLNVGIKRLGLIILEDPNRLRDWGLGTKLHPVSGPSEDELSLLKKMQFLLKLGFVENSKEMVNAVKQFKGKGDELQGRYDCLVGAGFEPNEVSHMTKLAPPVLQQSQEKLLIKIDLLVNRFGYPLKCLLPYPWFLCYDVGRIKLRFSMYDWLKEKGVTSHTLTISSIISCSEKRFIERFVSLHPEGLEVWEELNK</sequence>
<keyword evidence="5" id="KW-0472">Membrane</keyword>
<keyword evidence="5" id="KW-1133">Transmembrane helix</keyword>
<dbReference type="SMART" id="SM00733">
    <property type="entry name" value="Mterf"/>
    <property type="match status" value="5"/>
</dbReference>
<dbReference type="Pfam" id="PF02536">
    <property type="entry name" value="mTERF"/>
    <property type="match status" value="1"/>
</dbReference>
<protein>
    <submittedName>
        <fullName evidence="6">Uncharacterized protein</fullName>
    </submittedName>
</protein>
<evidence type="ECO:0000256" key="3">
    <source>
        <dbReference type="ARBA" id="ARBA00022946"/>
    </source>
</evidence>
<dbReference type="FunFam" id="1.25.70.10:FF:000019">
    <property type="entry name" value="mTERF family protein"/>
    <property type="match status" value="1"/>
</dbReference>
<dbReference type="GO" id="GO:0003676">
    <property type="term" value="F:nucleic acid binding"/>
    <property type="evidence" value="ECO:0007669"/>
    <property type="project" value="InterPro"/>
</dbReference>
<evidence type="ECO:0000256" key="4">
    <source>
        <dbReference type="SAM" id="MobiDB-lite"/>
    </source>
</evidence>
<dbReference type="AlphaFoldDB" id="W1PHU6"/>
<dbReference type="InterPro" id="IPR003690">
    <property type="entry name" value="MTERF"/>
</dbReference>
<evidence type="ECO:0000256" key="1">
    <source>
        <dbReference type="ARBA" id="ARBA00007692"/>
    </source>
</evidence>
<dbReference type="OMA" id="HWCATAT"/>
<gene>
    <name evidence="6" type="ORF">AMTR_s00029p00163040</name>
</gene>
<feature type="transmembrane region" description="Helical" evidence="5">
    <location>
        <begin position="14"/>
        <end position="33"/>
    </location>
</feature>
<comment type="similarity">
    <text evidence="1">Belongs to the mTERF family.</text>
</comment>
<name>W1PHU6_AMBTC</name>
<dbReference type="Proteomes" id="UP000017836">
    <property type="component" value="Unassembled WGS sequence"/>
</dbReference>
<keyword evidence="7" id="KW-1185">Reference proteome</keyword>
<dbReference type="InterPro" id="IPR038538">
    <property type="entry name" value="MTERF_sf"/>
</dbReference>
<proteinExistence type="inferred from homology"/>
<dbReference type="PANTHER" id="PTHR13068">
    <property type="entry name" value="CGI-12 PROTEIN-RELATED"/>
    <property type="match status" value="1"/>
</dbReference>
<evidence type="ECO:0000313" key="7">
    <source>
        <dbReference type="Proteomes" id="UP000017836"/>
    </source>
</evidence>
<evidence type="ECO:0000313" key="6">
    <source>
        <dbReference type="EMBL" id="ERN09577.1"/>
    </source>
</evidence>
<dbReference type="OrthoDB" id="764594at2759"/>
<keyword evidence="2" id="KW-0806">Transcription termination</keyword>
<keyword evidence="2" id="KW-0805">Transcription regulation</keyword>
<dbReference type="eggNOG" id="KOG1267">
    <property type="taxonomic scope" value="Eukaryota"/>
</dbReference>